<name>A0A8H9G0P2_9SPHI</name>
<evidence type="ECO:0000313" key="2">
    <source>
        <dbReference type="Proteomes" id="UP000614460"/>
    </source>
</evidence>
<evidence type="ECO:0000313" key="1">
    <source>
        <dbReference type="EMBL" id="GGE19982.1"/>
    </source>
</evidence>
<dbReference type="EMBL" id="BMKM01000003">
    <property type="protein sequence ID" value="GGE19982.1"/>
    <property type="molecule type" value="Genomic_DNA"/>
</dbReference>
<dbReference type="RefSeq" id="WP_182498497.1">
    <property type="nucleotide sequence ID" value="NZ_BMKM01000003.1"/>
</dbReference>
<sequence length="440" mass="50334">MKTLYKSLFEIKLYHEFYQTEKSGNNIFELANQLDRLDFLFKKFQSFEDYINDDIDFLTPESQEDIFKNNNLKLLPTYSGCKILVAVRAKKLPSGMTTYEPINPLSDNLLIPILIYKKSSKLNEVSNAKMNSFMNAYYLFSNDATLSGNRNSPYLTADVSDFDAAKTYEQGEIAKFGSNDIRTFYSDISDTKIWKPIAGQAYANENDRLLVPPNFIYNFLNANNITNATFKLKNSTGTLVQKINVKSVNPMSRAQIVWDPKLIRMLPDDPYNDQLLYDLEVTNTTGYSQNHKVVFYKNESELRNSVGLILFKVKSNINGFKIIDASGKLISRKNQFNIIDPPTPIFEINIRSKSSFWRYVNNKSKALKTGIFPDLLNSTDGTLISKLPRPLTSNITLYQNPDSSFLYLPNPSSNSNCRIENNKIYSEIMVPESDLFPLEP</sequence>
<reference evidence="1" key="2">
    <citation type="submission" date="2020-09" db="EMBL/GenBank/DDBJ databases">
        <authorList>
            <person name="Sun Q."/>
            <person name="Zhou Y."/>
        </authorList>
    </citation>
    <scope>NUCLEOTIDE SEQUENCE</scope>
    <source>
        <strain evidence="1">CGMCC 1.15966</strain>
    </source>
</reference>
<protein>
    <submittedName>
        <fullName evidence="1">Uncharacterized protein</fullName>
    </submittedName>
</protein>
<comment type="caution">
    <text evidence="1">The sequence shown here is derived from an EMBL/GenBank/DDBJ whole genome shotgun (WGS) entry which is preliminary data.</text>
</comment>
<accession>A0A8H9G0P2</accession>
<reference evidence="1" key="1">
    <citation type="journal article" date="2014" name="Int. J. Syst. Evol. Microbiol.">
        <title>Complete genome sequence of Corynebacterium casei LMG S-19264T (=DSM 44701T), isolated from a smear-ripened cheese.</title>
        <authorList>
            <consortium name="US DOE Joint Genome Institute (JGI-PGF)"/>
            <person name="Walter F."/>
            <person name="Albersmeier A."/>
            <person name="Kalinowski J."/>
            <person name="Ruckert C."/>
        </authorList>
    </citation>
    <scope>NUCLEOTIDE SEQUENCE</scope>
    <source>
        <strain evidence="1">CGMCC 1.15966</strain>
    </source>
</reference>
<dbReference type="AlphaFoldDB" id="A0A8H9G0P2"/>
<proteinExistence type="predicted"/>
<keyword evidence="2" id="KW-1185">Reference proteome</keyword>
<dbReference type="Proteomes" id="UP000614460">
    <property type="component" value="Unassembled WGS sequence"/>
</dbReference>
<gene>
    <name evidence="1" type="ORF">GCM10011516_17050</name>
</gene>
<organism evidence="1 2">
    <name type="scientific">Sphingobacterium cellulitidis</name>
    <dbReference type="NCBI Taxonomy" id="1768011"/>
    <lineage>
        <taxon>Bacteria</taxon>
        <taxon>Pseudomonadati</taxon>
        <taxon>Bacteroidota</taxon>
        <taxon>Sphingobacteriia</taxon>
        <taxon>Sphingobacteriales</taxon>
        <taxon>Sphingobacteriaceae</taxon>
        <taxon>Sphingobacterium</taxon>
    </lineage>
</organism>